<evidence type="ECO:0000313" key="2">
    <source>
        <dbReference type="Proteomes" id="UP001597229"/>
    </source>
</evidence>
<name>A0ABW3W775_9ACTN</name>
<evidence type="ECO:0000313" key="1">
    <source>
        <dbReference type="EMBL" id="MFD1250108.1"/>
    </source>
</evidence>
<dbReference type="EMBL" id="JBHTLX010000023">
    <property type="protein sequence ID" value="MFD1250108.1"/>
    <property type="molecule type" value="Genomic_DNA"/>
</dbReference>
<reference evidence="2" key="1">
    <citation type="journal article" date="2019" name="Int. J. Syst. Evol. Microbiol.">
        <title>The Global Catalogue of Microorganisms (GCM) 10K type strain sequencing project: providing services to taxonomists for standard genome sequencing and annotation.</title>
        <authorList>
            <consortium name="The Broad Institute Genomics Platform"/>
            <consortium name="The Broad Institute Genome Sequencing Center for Infectious Disease"/>
            <person name="Wu L."/>
            <person name="Ma J."/>
        </authorList>
    </citation>
    <scope>NUCLEOTIDE SEQUENCE [LARGE SCALE GENOMIC DNA]</scope>
    <source>
        <strain evidence="2">CCUG 52478</strain>
    </source>
</reference>
<dbReference type="Proteomes" id="UP001597229">
    <property type="component" value="Unassembled WGS sequence"/>
</dbReference>
<sequence length="61" mass="7064">MDKINDLATEETTPLDSSLARRIELRDRHAAKLTRLMDERSDLRGVHRLADFVDDAVRWTA</sequence>
<gene>
    <name evidence="1" type="ORF">ACFQ3F_20085</name>
</gene>
<organism evidence="1 2">
    <name type="scientific">Nocardioides ginsengisoli</name>
    <dbReference type="NCBI Taxonomy" id="363868"/>
    <lineage>
        <taxon>Bacteria</taxon>
        <taxon>Bacillati</taxon>
        <taxon>Actinomycetota</taxon>
        <taxon>Actinomycetes</taxon>
        <taxon>Propionibacteriales</taxon>
        <taxon>Nocardioidaceae</taxon>
        <taxon>Nocardioides</taxon>
    </lineage>
</organism>
<accession>A0ABW3W775</accession>
<proteinExistence type="predicted"/>
<dbReference type="RefSeq" id="WP_367919418.1">
    <property type="nucleotide sequence ID" value="NZ_BAABAC010000023.1"/>
</dbReference>
<keyword evidence="2" id="KW-1185">Reference proteome</keyword>
<comment type="caution">
    <text evidence="1">The sequence shown here is derived from an EMBL/GenBank/DDBJ whole genome shotgun (WGS) entry which is preliminary data.</text>
</comment>
<protein>
    <submittedName>
        <fullName evidence="1">Uncharacterized protein</fullName>
    </submittedName>
</protein>